<keyword evidence="2" id="KW-1185">Reference proteome</keyword>
<dbReference type="Proteomes" id="UP001430679">
    <property type="component" value="Unassembled WGS sequence"/>
</dbReference>
<reference evidence="1" key="1">
    <citation type="submission" date="2021-11" db="EMBL/GenBank/DDBJ databases">
        <title>Description of novel Flavobacterium species.</title>
        <authorList>
            <person name="Saticioglu I.B."/>
            <person name="Ay H."/>
            <person name="Altun S."/>
            <person name="Duman M."/>
        </authorList>
    </citation>
    <scope>NUCLEOTIDE SEQUENCE</scope>
    <source>
        <strain evidence="1">F-30</strain>
    </source>
</reference>
<organism evidence="1 2">
    <name type="scientific">Flavobacterium piscisymbiosum</name>
    <dbReference type="NCBI Taxonomy" id="2893753"/>
    <lineage>
        <taxon>Bacteria</taxon>
        <taxon>Pseudomonadati</taxon>
        <taxon>Bacteroidota</taxon>
        <taxon>Flavobacteriia</taxon>
        <taxon>Flavobacteriales</taxon>
        <taxon>Flavobacteriaceae</taxon>
        <taxon>Flavobacterium</taxon>
    </lineage>
</organism>
<gene>
    <name evidence="1" type="ORF">LNP81_25220</name>
</gene>
<protein>
    <submittedName>
        <fullName evidence="1">Uncharacterized protein</fullName>
    </submittedName>
</protein>
<sequence>MERNSNMANHTLILSTAKVAIPERVRIDFITSLINRGLTGIEYFGPEIDNQEDFIEPDMKLASEEISYFEFFFDTEEPIEYDLFSETDIDGFVLEVIKKSANIELRADKKDVTLYLHH</sequence>
<evidence type="ECO:0000313" key="1">
    <source>
        <dbReference type="EMBL" id="MCC9066303.1"/>
    </source>
</evidence>
<comment type="caution">
    <text evidence="1">The sequence shown here is derived from an EMBL/GenBank/DDBJ whole genome shotgun (WGS) entry which is preliminary data.</text>
</comment>
<name>A0ABS8MLQ3_9FLAO</name>
<dbReference type="RefSeq" id="WP_230040164.1">
    <property type="nucleotide sequence ID" value="NZ_JAJJMM010000001.1"/>
</dbReference>
<accession>A0ABS8MLQ3</accession>
<proteinExistence type="predicted"/>
<dbReference type="EMBL" id="JAJJMM010000001">
    <property type="protein sequence ID" value="MCC9066303.1"/>
    <property type="molecule type" value="Genomic_DNA"/>
</dbReference>
<evidence type="ECO:0000313" key="2">
    <source>
        <dbReference type="Proteomes" id="UP001430679"/>
    </source>
</evidence>